<dbReference type="InterPro" id="IPR035445">
    <property type="entry name" value="GYF-like_dom_sf"/>
</dbReference>
<dbReference type="Proteomes" id="UP001385951">
    <property type="component" value="Unassembled WGS sequence"/>
</dbReference>
<dbReference type="AlphaFoldDB" id="A0AAW0GSZ6"/>
<feature type="compositionally biased region" description="Polar residues" evidence="1">
    <location>
        <begin position="26"/>
        <end position="36"/>
    </location>
</feature>
<protein>
    <recommendedName>
        <fullName evidence="2">GYF domain-containing protein</fullName>
    </recommendedName>
</protein>
<feature type="compositionally biased region" description="Polar residues" evidence="1">
    <location>
        <begin position="250"/>
        <end position="289"/>
    </location>
</feature>
<feature type="compositionally biased region" description="Low complexity" evidence="1">
    <location>
        <begin position="826"/>
        <end position="839"/>
    </location>
</feature>
<name>A0AAW0GSZ6_9APHY</name>
<feature type="compositionally biased region" description="Basic and acidic residues" evidence="1">
    <location>
        <begin position="1000"/>
        <end position="1014"/>
    </location>
</feature>
<feature type="compositionally biased region" description="Basic and acidic residues" evidence="1">
    <location>
        <begin position="896"/>
        <end position="917"/>
    </location>
</feature>
<feature type="compositionally biased region" description="Basic and acidic residues" evidence="1">
    <location>
        <begin position="806"/>
        <end position="825"/>
    </location>
</feature>
<dbReference type="Pfam" id="PF02213">
    <property type="entry name" value="GYF"/>
    <property type="match status" value="1"/>
</dbReference>
<dbReference type="PANTHER" id="PTHR14445:SF36">
    <property type="entry name" value="FI03272P-RELATED"/>
    <property type="match status" value="1"/>
</dbReference>
<evidence type="ECO:0000313" key="4">
    <source>
        <dbReference type="Proteomes" id="UP001385951"/>
    </source>
</evidence>
<feature type="region of interest" description="Disordered" evidence="1">
    <location>
        <begin position="1"/>
        <end position="55"/>
    </location>
</feature>
<reference evidence="3 4" key="1">
    <citation type="submission" date="2022-09" db="EMBL/GenBank/DDBJ databases">
        <authorList>
            <person name="Palmer J.M."/>
        </authorList>
    </citation>
    <scope>NUCLEOTIDE SEQUENCE [LARGE SCALE GENOMIC DNA]</scope>
    <source>
        <strain evidence="3 4">DSM 7382</strain>
    </source>
</reference>
<feature type="region of interest" description="Disordered" evidence="1">
    <location>
        <begin position="118"/>
        <end position="303"/>
    </location>
</feature>
<feature type="region of interest" description="Disordered" evidence="1">
    <location>
        <begin position="718"/>
        <end position="919"/>
    </location>
</feature>
<keyword evidence="4" id="KW-1185">Reference proteome</keyword>
<feature type="compositionally biased region" description="Polar residues" evidence="1">
    <location>
        <begin position="122"/>
        <end position="132"/>
    </location>
</feature>
<gene>
    <name evidence="3" type="ORF">QCA50_001354</name>
</gene>
<proteinExistence type="predicted"/>
<evidence type="ECO:0000259" key="2">
    <source>
        <dbReference type="PROSITE" id="PS50829"/>
    </source>
</evidence>
<dbReference type="PANTHER" id="PTHR14445">
    <property type="entry name" value="GRB10 INTERACTING GYF PROTEIN"/>
    <property type="match status" value="1"/>
</dbReference>
<dbReference type="EMBL" id="JASBNA010000002">
    <property type="protein sequence ID" value="KAK7694174.1"/>
    <property type="molecule type" value="Genomic_DNA"/>
</dbReference>
<feature type="compositionally biased region" description="Low complexity" evidence="1">
    <location>
        <begin position="868"/>
        <end position="894"/>
    </location>
</feature>
<evidence type="ECO:0000256" key="1">
    <source>
        <dbReference type="SAM" id="MobiDB-lite"/>
    </source>
</evidence>
<dbReference type="Gene3D" id="3.30.1490.40">
    <property type="match status" value="1"/>
</dbReference>
<dbReference type="SUPFAM" id="SSF55277">
    <property type="entry name" value="GYF domain"/>
    <property type="match status" value="1"/>
</dbReference>
<dbReference type="InterPro" id="IPR003169">
    <property type="entry name" value="GYF"/>
</dbReference>
<dbReference type="GO" id="GO:0005829">
    <property type="term" value="C:cytosol"/>
    <property type="evidence" value="ECO:0007669"/>
    <property type="project" value="TreeGrafter"/>
</dbReference>
<feature type="compositionally biased region" description="Basic and acidic residues" evidence="1">
    <location>
        <begin position="225"/>
        <end position="236"/>
    </location>
</feature>
<accession>A0AAW0GSZ6</accession>
<feature type="compositionally biased region" description="Basic and acidic residues" evidence="1">
    <location>
        <begin position="148"/>
        <end position="163"/>
    </location>
</feature>
<feature type="compositionally biased region" description="Low complexity" evidence="1">
    <location>
        <begin position="404"/>
        <end position="419"/>
    </location>
</feature>
<comment type="caution">
    <text evidence="3">The sequence shown here is derived from an EMBL/GenBank/DDBJ whole genome shotgun (WGS) entry which is preliminary data.</text>
</comment>
<feature type="compositionally biased region" description="Low complexity" evidence="1">
    <location>
        <begin position="951"/>
        <end position="983"/>
    </location>
</feature>
<organism evidence="3 4">
    <name type="scientific">Cerrena zonata</name>
    <dbReference type="NCBI Taxonomy" id="2478898"/>
    <lineage>
        <taxon>Eukaryota</taxon>
        <taxon>Fungi</taxon>
        <taxon>Dikarya</taxon>
        <taxon>Basidiomycota</taxon>
        <taxon>Agaricomycotina</taxon>
        <taxon>Agaricomycetes</taxon>
        <taxon>Polyporales</taxon>
        <taxon>Cerrenaceae</taxon>
        <taxon>Cerrena</taxon>
    </lineage>
</organism>
<feature type="region of interest" description="Disordered" evidence="1">
    <location>
        <begin position="951"/>
        <end position="1014"/>
    </location>
</feature>
<feature type="compositionally biased region" description="Pro residues" evidence="1">
    <location>
        <begin position="736"/>
        <end position="745"/>
    </location>
</feature>
<feature type="region of interest" description="Disordered" evidence="1">
    <location>
        <begin position="403"/>
        <end position="428"/>
    </location>
</feature>
<evidence type="ECO:0000313" key="3">
    <source>
        <dbReference type="EMBL" id="KAK7694174.1"/>
    </source>
</evidence>
<dbReference type="CDD" id="cd00072">
    <property type="entry name" value="GYF"/>
    <property type="match status" value="1"/>
</dbReference>
<dbReference type="InterPro" id="IPR051640">
    <property type="entry name" value="GRB10-interact_GYF"/>
</dbReference>
<dbReference type="SMART" id="SM00444">
    <property type="entry name" value="GYF"/>
    <property type="match status" value="1"/>
</dbReference>
<sequence length="1014" mass="108150">MHFGPEWMRTKHAPTRPAPSPPLATNPASPAVSSYSALVAPASQPPPEKSDLARPFRYSKEDLLRIYREGGGKGGLGLEVERWEGIVREVGHDPIGLKEMSEAERKIFAGSLNSEIRRRQSTDYLSPLNTSLGERPKLGHTTSAGSPLRERMGTFAGRRRDSTDQPPLTLPRKPSFSSMSGPLASPRDAPLPSPRVRVGSGFDGVLDGSWTSKRRAAEGLAKSSSRTDLKDDQGIKEEEEEATHLGDPGNSATPENGTLEQQNGSSLLNDEGNLGSTSQSVPPQESSIPPTVPPGIANPDPASVEWSYLDPQGQIQGPFRADVMQKWFDEGYFNISLMMRRTHIDTEWTSVGDLLQQTVNGGKIFLGGPPKPRPNIPEHVYSAPLEPVPSRALRTTGLDSYFQTGSNASNSPTSSFSAGRFGNNSPDPSMLANRMGGPQGVGAFNGLNSMEPQRRVYDEPFEIPTNGRPYGGYSPARGGHVDPLLFNDRAPSYSPGFDNASFNTTRPNLDMSVINGQNNAPVFGTNSPVPIGGGFGHQEQPRIIPLHKNRPGVESRLSGYSSENGSPFLQQAQPSPQIPETLYQNGVPLGNEHAGGSHVQTLPQQQLYPIQPVSPWGIPETRRLGPFEADYPTARNTTIIPRTVVPVQQPLANIQPSPVHPPQSPWASVPHAGTYDHWVQDSNRAPASTIEVAPQVEQEQATAQPVSVQASPAIPEATRVETKAPEPASSSQTVVPSPPTEPPVTRPKKQRKEPSASTLKLVSPTPAPASIAVPAKTPSPAPSPADTRPAWAVDEEKPSTVTSLREIQELEAKRAEARKASERAARAAAAATTTSSSTEELQSFTASWGLPISQAGATRSNPLLKDASSSSASVTPSSSSQAVWTNAAKTTAAKKTMKEIQEEEEKRKKQSAKEKETVAAAARRAYAETTTKIIPSAQSTGVWTTVGTGGKTSSVTAASPATARPAATVTTTPSKTSTPVVSTIATPSRPACVASKTHTRRDGSKQSRGLDTKS</sequence>
<feature type="domain" description="GYF" evidence="2">
    <location>
        <begin position="303"/>
        <end position="352"/>
    </location>
</feature>
<dbReference type="PROSITE" id="PS50829">
    <property type="entry name" value="GYF"/>
    <property type="match status" value="1"/>
</dbReference>